<accession>A0A4Z2FMR5</accession>
<organism evidence="1 2">
    <name type="scientific">Liparis tanakae</name>
    <name type="common">Tanaka's snailfish</name>
    <dbReference type="NCBI Taxonomy" id="230148"/>
    <lineage>
        <taxon>Eukaryota</taxon>
        <taxon>Metazoa</taxon>
        <taxon>Chordata</taxon>
        <taxon>Craniata</taxon>
        <taxon>Vertebrata</taxon>
        <taxon>Euteleostomi</taxon>
        <taxon>Actinopterygii</taxon>
        <taxon>Neopterygii</taxon>
        <taxon>Teleostei</taxon>
        <taxon>Neoteleostei</taxon>
        <taxon>Acanthomorphata</taxon>
        <taxon>Eupercaria</taxon>
        <taxon>Perciformes</taxon>
        <taxon>Cottioidei</taxon>
        <taxon>Cottales</taxon>
        <taxon>Liparidae</taxon>
        <taxon>Liparis</taxon>
    </lineage>
</organism>
<gene>
    <name evidence="1" type="ORF">EYF80_047621</name>
</gene>
<name>A0A4Z2FMR5_9TELE</name>
<dbReference type="AlphaFoldDB" id="A0A4Z2FMR5"/>
<evidence type="ECO:0000313" key="2">
    <source>
        <dbReference type="Proteomes" id="UP000314294"/>
    </source>
</evidence>
<comment type="caution">
    <text evidence="1">The sequence shown here is derived from an EMBL/GenBank/DDBJ whole genome shotgun (WGS) entry which is preliminary data.</text>
</comment>
<protein>
    <submittedName>
        <fullName evidence="1">Uncharacterized protein</fullName>
    </submittedName>
</protein>
<keyword evidence="2" id="KW-1185">Reference proteome</keyword>
<sequence length="64" mass="6641">MADSSSVVLLPSTAEVCRTLASSTRIWVVCSVWSAMAGRVFVGPESGLSGAPADDAPSHHREPT</sequence>
<proteinExistence type="predicted"/>
<reference evidence="1 2" key="1">
    <citation type="submission" date="2019-03" db="EMBL/GenBank/DDBJ databases">
        <title>First draft genome of Liparis tanakae, snailfish: a comprehensive survey of snailfish specific genes.</title>
        <authorList>
            <person name="Kim W."/>
            <person name="Song I."/>
            <person name="Jeong J.-H."/>
            <person name="Kim D."/>
            <person name="Kim S."/>
            <person name="Ryu S."/>
            <person name="Song J.Y."/>
            <person name="Lee S.K."/>
        </authorList>
    </citation>
    <scope>NUCLEOTIDE SEQUENCE [LARGE SCALE GENOMIC DNA]</scope>
    <source>
        <tissue evidence="1">Muscle</tissue>
    </source>
</reference>
<dbReference type="Proteomes" id="UP000314294">
    <property type="component" value="Unassembled WGS sequence"/>
</dbReference>
<dbReference type="EMBL" id="SRLO01001053">
    <property type="protein sequence ID" value="TNN42195.1"/>
    <property type="molecule type" value="Genomic_DNA"/>
</dbReference>
<evidence type="ECO:0000313" key="1">
    <source>
        <dbReference type="EMBL" id="TNN42195.1"/>
    </source>
</evidence>